<dbReference type="Proteomes" id="UP000198406">
    <property type="component" value="Unassembled WGS sequence"/>
</dbReference>
<dbReference type="OrthoDB" id="10264738at2759"/>
<dbReference type="InterPro" id="IPR036457">
    <property type="entry name" value="PPM-type-like_dom_sf"/>
</dbReference>
<dbReference type="PROSITE" id="PS50003">
    <property type="entry name" value="PH_DOMAIN"/>
    <property type="match status" value="1"/>
</dbReference>
<dbReference type="PANTHER" id="PTHR47992">
    <property type="entry name" value="PROTEIN PHOSPHATASE"/>
    <property type="match status" value="1"/>
</dbReference>
<evidence type="ECO:0000259" key="3">
    <source>
        <dbReference type="PROSITE" id="PS51746"/>
    </source>
</evidence>
<protein>
    <recommendedName>
        <fullName evidence="6">PPM-type phosphatase domain-containing protein</fullName>
    </recommendedName>
</protein>
<dbReference type="EMBL" id="BDSP01000016">
    <property type="protein sequence ID" value="GAX10193.1"/>
    <property type="molecule type" value="Genomic_DNA"/>
</dbReference>
<feature type="domain" description="PPM-type phosphatase" evidence="3">
    <location>
        <begin position="700"/>
        <end position="1084"/>
    </location>
</feature>
<dbReference type="Gene3D" id="2.30.29.30">
    <property type="entry name" value="Pleckstrin-homology domain (PH domain)/Phosphotyrosine-binding domain (PTB)"/>
    <property type="match status" value="1"/>
</dbReference>
<comment type="caution">
    <text evidence="4">The sequence shown here is derived from an EMBL/GenBank/DDBJ whole genome shotgun (WGS) entry which is preliminary data.</text>
</comment>
<evidence type="ECO:0000256" key="1">
    <source>
        <dbReference type="SAM" id="MobiDB-lite"/>
    </source>
</evidence>
<organism evidence="4 5">
    <name type="scientific">Fistulifera solaris</name>
    <name type="common">Oleaginous diatom</name>
    <dbReference type="NCBI Taxonomy" id="1519565"/>
    <lineage>
        <taxon>Eukaryota</taxon>
        <taxon>Sar</taxon>
        <taxon>Stramenopiles</taxon>
        <taxon>Ochrophyta</taxon>
        <taxon>Bacillariophyta</taxon>
        <taxon>Bacillariophyceae</taxon>
        <taxon>Bacillariophycidae</taxon>
        <taxon>Naviculales</taxon>
        <taxon>Naviculaceae</taxon>
        <taxon>Fistulifera</taxon>
    </lineage>
</organism>
<gene>
    <name evidence="4" type="ORF">FisN_3Lh388</name>
</gene>
<feature type="region of interest" description="Disordered" evidence="1">
    <location>
        <begin position="274"/>
        <end position="305"/>
    </location>
</feature>
<dbReference type="GO" id="GO:0004722">
    <property type="term" value="F:protein serine/threonine phosphatase activity"/>
    <property type="evidence" value="ECO:0007669"/>
    <property type="project" value="InterPro"/>
</dbReference>
<feature type="compositionally biased region" description="Basic residues" evidence="1">
    <location>
        <begin position="450"/>
        <end position="461"/>
    </location>
</feature>
<dbReference type="SMART" id="SM00233">
    <property type="entry name" value="PH"/>
    <property type="match status" value="1"/>
</dbReference>
<dbReference type="InterPro" id="IPR011993">
    <property type="entry name" value="PH-like_dom_sf"/>
</dbReference>
<feature type="region of interest" description="Disordered" evidence="1">
    <location>
        <begin position="184"/>
        <end position="215"/>
    </location>
</feature>
<dbReference type="Gene3D" id="3.60.40.10">
    <property type="entry name" value="PPM-type phosphatase domain"/>
    <property type="match status" value="1"/>
</dbReference>
<feature type="compositionally biased region" description="Low complexity" evidence="1">
    <location>
        <begin position="424"/>
        <end position="435"/>
    </location>
</feature>
<reference evidence="4 5" key="1">
    <citation type="journal article" date="2015" name="Plant Cell">
        <title>Oil accumulation by the oleaginous diatom Fistulifera solaris as revealed by the genome and transcriptome.</title>
        <authorList>
            <person name="Tanaka T."/>
            <person name="Maeda Y."/>
            <person name="Veluchamy A."/>
            <person name="Tanaka M."/>
            <person name="Abida H."/>
            <person name="Marechal E."/>
            <person name="Bowler C."/>
            <person name="Muto M."/>
            <person name="Sunaga Y."/>
            <person name="Tanaka M."/>
            <person name="Yoshino T."/>
            <person name="Taniguchi T."/>
            <person name="Fukuda Y."/>
            <person name="Nemoto M."/>
            <person name="Matsumoto M."/>
            <person name="Wong P.S."/>
            <person name="Aburatani S."/>
            <person name="Fujibuchi W."/>
        </authorList>
    </citation>
    <scope>NUCLEOTIDE SEQUENCE [LARGE SCALE GENOMIC DNA]</scope>
    <source>
        <strain evidence="4 5">JPCC DA0580</strain>
    </source>
</reference>
<feature type="domain" description="PH" evidence="2">
    <location>
        <begin position="237"/>
        <end position="381"/>
    </location>
</feature>
<dbReference type="SMART" id="SM00332">
    <property type="entry name" value="PP2Cc"/>
    <property type="match status" value="1"/>
</dbReference>
<feature type="compositionally biased region" description="Basic and acidic residues" evidence="1">
    <location>
        <begin position="274"/>
        <end position="292"/>
    </location>
</feature>
<dbReference type="InterPro" id="IPR015655">
    <property type="entry name" value="PP2C"/>
</dbReference>
<dbReference type="PROSITE" id="PS51746">
    <property type="entry name" value="PPM_2"/>
    <property type="match status" value="1"/>
</dbReference>
<dbReference type="SUPFAM" id="SSF81606">
    <property type="entry name" value="PP2C-like"/>
    <property type="match status" value="1"/>
</dbReference>
<feature type="compositionally biased region" description="Low complexity" evidence="1">
    <location>
        <begin position="193"/>
        <end position="202"/>
    </location>
</feature>
<dbReference type="SUPFAM" id="SSF50729">
    <property type="entry name" value="PH domain-like"/>
    <property type="match status" value="1"/>
</dbReference>
<name>A0A1Z5J871_FISSO</name>
<dbReference type="InterPro" id="IPR001932">
    <property type="entry name" value="PPM-type_phosphatase-like_dom"/>
</dbReference>
<feature type="compositionally biased region" description="Basic and acidic residues" evidence="1">
    <location>
        <begin position="410"/>
        <end position="421"/>
    </location>
</feature>
<evidence type="ECO:0000313" key="4">
    <source>
        <dbReference type="EMBL" id="GAX10193.1"/>
    </source>
</evidence>
<evidence type="ECO:0000259" key="2">
    <source>
        <dbReference type="PROSITE" id="PS50003"/>
    </source>
</evidence>
<proteinExistence type="predicted"/>
<feature type="compositionally biased region" description="Low complexity" evidence="1">
    <location>
        <begin position="520"/>
        <end position="529"/>
    </location>
</feature>
<accession>A0A1Z5J871</accession>
<evidence type="ECO:0008006" key="6">
    <source>
        <dbReference type="Google" id="ProtNLM"/>
    </source>
</evidence>
<feature type="region of interest" description="Disordered" evidence="1">
    <location>
        <begin position="409"/>
        <end position="474"/>
    </location>
</feature>
<dbReference type="Pfam" id="PF00481">
    <property type="entry name" value="PP2C"/>
    <property type="match status" value="2"/>
</dbReference>
<keyword evidence="5" id="KW-1185">Reference proteome</keyword>
<dbReference type="CDD" id="cd00143">
    <property type="entry name" value="PP2Cc"/>
    <property type="match status" value="1"/>
</dbReference>
<sequence>MVTESIKIDHNRIPKTPSRDLLSKSLDYSSLWTQQPRKRPYAHHVSELSNISHAGYLLKRSNRPYQTVNPFPRDDEEVNFKYGRPRLKPILSSQIELSAIDTIETIQPPRQLLLIPHEVNTDPDQHLPDNKTNEIECRNVSTTNQHDAFDQTLQFAASFFGIPLNLLPKSQQKDVDYDDDELTFRFGDPSSPPSTRSIPIRTNNSEADTERPSSFRFSFSSSQSEELKHLEHRSLSDCSHPGDFVEDDGHIWRARYCILEDGVLYFYRHQQDAESPEARLERQQKKGGDEASKPLPLGYSPTPTIHAKEREDSQGAYLWEKRVALNCVGAVRSAEFEYGKNSFELAAVDDEGEQNDTKLVLRAQSKEEMNQWMFQFHCSIQTYIMGIVDHVAPSLGDIHHPSLSILKGKGSNDAKGDESPKRYSSSASVALSPHSRCSTGVGSLPPLSHGHGRNSMHRRRARDNGSDHINIASSVPNTPLLASILSRHKRSLDEKPSLSQTSRLVTPSPVTASPLSAIFPSESSSPELSAPQTACPETEHPIPSKKYVPPHLRNQQKSNKYVPPHLRNREEAVPSRNETRRSQSNDYVPRHLRKTPVDVEHTIVSLSLEDRAASLSIAVPDDDVKASPFAFEAKNIANSMQRDFKLGGCADPSVIAGSILDGEFIPRKASRLGRVQTAPYGCTSKTSTYSSPTAPGLRWEIGAVSECGVRDSNEDSYLVVSDVLEAFKVLSSTDETIWDEFGDHIPGLFAIFDGHCGNHAARYSAEKLIEHIHKKSIRVSAQDTSQLSEVICGIIEQAIFCLDDDFCNTCVQDGREWDSGATAVIAAVINQNLVVANLGDARGVMSRSVDSNEKAKDLYQEGWNEIPIPDQLCSRRCFWKDVTDTHSPDRNDERIRIQQANGWVTTEQEIPISQLKRLVLDDQDVVDILKRCFADRFQPSPRAAAPQRIIRIARVCGELAISRAIGDRDFKARYNNIGKDNQAWDGSIFLPYPDDHNRSFIGDLVSNQPEFQSFRLGQEGIHDEFLLLACDGLWDVIDSDDAIRVTHDLLFEKKWPAKKAAARLAELAIHLGSSDNITVMVVRFFHGPDRYSDNDDS</sequence>
<evidence type="ECO:0000313" key="5">
    <source>
        <dbReference type="Proteomes" id="UP000198406"/>
    </source>
</evidence>
<dbReference type="InParanoid" id="A0A1Z5J871"/>
<feature type="compositionally biased region" description="Basic and acidic residues" evidence="1">
    <location>
        <begin position="567"/>
        <end position="583"/>
    </location>
</feature>
<dbReference type="AlphaFoldDB" id="A0A1Z5J871"/>
<feature type="region of interest" description="Disordered" evidence="1">
    <location>
        <begin position="515"/>
        <end position="588"/>
    </location>
</feature>
<dbReference type="Pfam" id="PF00169">
    <property type="entry name" value="PH"/>
    <property type="match status" value="1"/>
</dbReference>
<dbReference type="InterPro" id="IPR001849">
    <property type="entry name" value="PH_domain"/>
</dbReference>